<dbReference type="InterPro" id="IPR012967">
    <property type="entry name" value="COMT_dimerisation"/>
</dbReference>
<dbReference type="Pfam" id="PF08100">
    <property type="entry name" value="Dimerisation"/>
    <property type="match status" value="1"/>
</dbReference>
<feature type="compositionally biased region" description="Polar residues" evidence="5">
    <location>
        <begin position="1"/>
        <end position="11"/>
    </location>
</feature>
<dbReference type="SUPFAM" id="SSF53335">
    <property type="entry name" value="S-adenosyl-L-methionine-dependent methyltransferases"/>
    <property type="match status" value="1"/>
</dbReference>
<dbReference type="GO" id="GO:0032259">
    <property type="term" value="P:methylation"/>
    <property type="evidence" value="ECO:0007669"/>
    <property type="project" value="UniProtKB-KW"/>
</dbReference>
<protein>
    <submittedName>
        <fullName evidence="8">C methyltransferase</fullName>
    </submittedName>
</protein>
<dbReference type="Gene3D" id="3.40.50.150">
    <property type="entry name" value="Vaccinia Virus protein VP39"/>
    <property type="match status" value="1"/>
</dbReference>
<dbReference type="PROSITE" id="PS51683">
    <property type="entry name" value="SAM_OMT_II"/>
    <property type="match status" value="1"/>
</dbReference>
<evidence type="ECO:0000256" key="4">
    <source>
        <dbReference type="PIRSR" id="PIRSR005739-1"/>
    </source>
</evidence>
<dbReference type="PIRSF" id="PIRSF005739">
    <property type="entry name" value="O-mtase"/>
    <property type="match status" value="1"/>
</dbReference>
<accession>M1RFA1</accession>
<name>M1RFA1_9ACTN</name>
<organism evidence="8">
    <name type="scientific">Streptomyces sp. 275</name>
    <dbReference type="NCBI Taxonomy" id="255709"/>
    <lineage>
        <taxon>Bacteria</taxon>
        <taxon>Bacillati</taxon>
        <taxon>Actinomycetota</taxon>
        <taxon>Actinomycetes</taxon>
        <taxon>Kitasatosporales</taxon>
        <taxon>Streptomycetaceae</taxon>
        <taxon>Streptomyces</taxon>
    </lineage>
</organism>
<evidence type="ECO:0000313" key="8">
    <source>
        <dbReference type="EMBL" id="AGG12558.1"/>
    </source>
</evidence>
<feature type="domain" description="O-methyltransferase dimerisation" evidence="7">
    <location>
        <begin position="50"/>
        <end position="123"/>
    </location>
</feature>
<evidence type="ECO:0000256" key="5">
    <source>
        <dbReference type="SAM" id="MobiDB-lite"/>
    </source>
</evidence>
<dbReference type="Gene3D" id="1.10.10.10">
    <property type="entry name" value="Winged helix-like DNA-binding domain superfamily/Winged helix DNA-binding domain"/>
    <property type="match status" value="1"/>
</dbReference>
<dbReference type="InterPro" id="IPR036390">
    <property type="entry name" value="WH_DNA-bd_sf"/>
</dbReference>
<proteinExistence type="predicted"/>
<dbReference type="InterPro" id="IPR036388">
    <property type="entry name" value="WH-like_DNA-bd_sf"/>
</dbReference>
<dbReference type="GO" id="GO:0046983">
    <property type="term" value="F:protein dimerization activity"/>
    <property type="evidence" value="ECO:0007669"/>
    <property type="project" value="InterPro"/>
</dbReference>
<keyword evidence="3" id="KW-0949">S-adenosyl-L-methionine</keyword>
<feature type="active site" description="Proton acceptor" evidence="4">
    <location>
        <position position="281"/>
    </location>
</feature>
<dbReference type="PANTHER" id="PTHR43712">
    <property type="entry name" value="PUTATIVE (AFU_ORTHOLOGUE AFUA_4G14580)-RELATED"/>
    <property type="match status" value="1"/>
</dbReference>
<feature type="region of interest" description="Disordered" evidence="5">
    <location>
        <begin position="1"/>
        <end position="38"/>
    </location>
</feature>
<sequence>MPLISTAAQANPQPPRRGSGSDPFAPSSRETSMTEDRAPAVTAQQLLTMMSAVRKTGVLRAGVDLKVFDALADGPADAETVATACTADPRGTRILLNALAAIGLLEADQDLYTLAPGAERILVSTHPEYYGDAVRLAASDYEWDAIKHLGDAVRQGGTVMNTNAETPSYTFWEDFAELGTLNTQPVADLVADELLPWSDASDDRVKVLDVACGHGFYGYTLARKDPRAHIWSLDWPNVLAVTEANAQRLGVSHQAHFIPGDMFEAPLEGPYDIVIVANVLHHFSTERATQLLRRMADVVRPGGKLVAIAISTGDGRPADDPIPHLFSALMLAWTSEGQVHPLSAYEDMVTAAGFARPKLHTVPHNPLRVLLADRI</sequence>
<evidence type="ECO:0000259" key="7">
    <source>
        <dbReference type="Pfam" id="PF08100"/>
    </source>
</evidence>
<evidence type="ECO:0000259" key="6">
    <source>
        <dbReference type="Pfam" id="PF00891"/>
    </source>
</evidence>
<dbReference type="InterPro" id="IPR001077">
    <property type="entry name" value="COMT_C"/>
</dbReference>
<evidence type="ECO:0000256" key="1">
    <source>
        <dbReference type="ARBA" id="ARBA00022603"/>
    </source>
</evidence>
<dbReference type="InterPro" id="IPR029063">
    <property type="entry name" value="SAM-dependent_MTases_sf"/>
</dbReference>
<dbReference type="GO" id="GO:0008171">
    <property type="term" value="F:O-methyltransferase activity"/>
    <property type="evidence" value="ECO:0007669"/>
    <property type="project" value="InterPro"/>
</dbReference>
<reference evidence="8" key="1">
    <citation type="submission" date="2012-12" db="EMBL/GenBank/DDBJ databases">
        <title>Partial nucleotide sequence of chromomycin biosynthesis gene cluster and nonribosomal peptide synthase genes from Streptomyces spp. 275.</title>
        <authorList>
            <person name="Dave K.C."/>
            <person name="Thaker M.N."/>
            <person name="Kumari N."/>
            <person name="Pohnerkar J."/>
        </authorList>
    </citation>
    <scope>NUCLEOTIDE SEQUENCE</scope>
    <source>
        <strain evidence="8">275</strain>
    </source>
</reference>
<dbReference type="InterPro" id="IPR016461">
    <property type="entry name" value="COMT-like"/>
</dbReference>
<dbReference type="AlphaFoldDB" id="M1RFA1"/>
<gene>
    <name evidence="8" type="primary">sflMII</name>
</gene>
<dbReference type="PANTHER" id="PTHR43712:SF2">
    <property type="entry name" value="O-METHYLTRANSFERASE CICE"/>
    <property type="match status" value="1"/>
</dbReference>
<keyword evidence="2 8" id="KW-0808">Transferase</keyword>
<feature type="domain" description="O-methyltransferase C-terminal" evidence="6">
    <location>
        <begin position="184"/>
        <end position="355"/>
    </location>
</feature>
<dbReference type="EMBL" id="KC249518">
    <property type="protein sequence ID" value="AGG12558.1"/>
    <property type="molecule type" value="Genomic_DNA"/>
</dbReference>
<evidence type="ECO:0000256" key="3">
    <source>
        <dbReference type="ARBA" id="ARBA00022691"/>
    </source>
</evidence>
<keyword evidence="1 8" id="KW-0489">Methyltransferase</keyword>
<evidence type="ECO:0000256" key="2">
    <source>
        <dbReference type="ARBA" id="ARBA00022679"/>
    </source>
</evidence>
<dbReference type="CDD" id="cd02440">
    <property type="entry name" value="AdoMet_MTases"/>
    <property type="match status" value="1"/>
</dbReference>
<dbReference type="SUPFAM" id="SSF46785">
    <property type="entry name" value="Winged helix' DNA-binding domain"/>
    <property type="match status" value="1"/>
</dbReference>
<dbReference type="Pfam" id="PF00891">
    <property type="entry name" value="Methyltransf_2"/>
    <property type="match status" value="1"/>
</dbReference>